<reference evidence="3 4" key="1">
    <citation type="submission" date="2019-06" db="EMBL/GenBank/DDBJ databases">
        <authorList>
            <person name="Meng X."/>
        </authorList>
    </citation>
    <scope>NUCLEOTIDE SEQUENCE [LARGE SCALE GENOMIC DNA]</scope>
    <source>
        <strain evidence="3 4">M625</strain>
    </source>
</reference>
<dbReference type="Gene3D" id="3.20.20.80">
    <property type="entry name" value="Glycosidases"/>
    <property type="match status" value="2"/>
</dbReference>
<evidence type="ECO:0000313" key="3">
    <source>
        <dbReference type="EMBL" id="TPN88713.1"/>
    </source>
</evidence>
<feature type="domain" description="Glycosyl hydrolase family 13 catalytic" evidence="2">
    <location>
        <begin position="58"/>
        <end position="479"/>
    </location>
</feature>
<dbReference type="SMART" id="SM00642">
    <property type="entry name" value="Aamy"/>
    <property type="match status" value="1"/>
</dbReference>
<dbReference type="InterPro" id="IPR017853">
    <property type="entry name" value="GH"/>
</dbReference>
<comment type="caution">
    <text evidence="3">The sequence shown here is derived from an EMBL/GenBank/DDBJ whole genome shotgun (WGS) entry which is preliminary data.</text>
</comment>
<evidence type="ECO:0000259" key="2">
    <source>
        <dbReference type="SMART" id="SM00642"/>
    </source>
</evidence>
<dbReference type="RefSeq" id="WP_140588475.1">
    <property type="nucleotide sequence ID" value="NZ_VFWZ01000001.1"/>
</dbReference>
<keyword evidence="3" id="KW-0456">Lyase</keyword>
<dbReference type="GO" id="GO:0005975">
    <property type="term" value="P:carbohydrate metabolic process"/>
    <property type="evidence" value="ECO:0007669"/>
    <property type="project" value="InterPro"/>
</dbReference>
<feature type="compositionally biased region" description="Basic and acidic residues" evidence="1">
    <location>
        <begin position="25"/>
        <end position="36"/>
    </location>
</feature>
<dbReference type="InterPro" id="IPR006047">
    <property type="entry name" value="GH13_cat_dom"/>
</dbReference>
<protein>
    <submittedName>
        <fullName evidence="3">Alpha-amlyase</fullName>
    </submittedName>
</protein>
<name>A0A504JM19_9FLAO</name>
<dbReference type="GO" id="GO:0016829">
    <property type="term" value="F:lyase activity"/>
    <property type="evidence" value="ECO:0007669"/>
    <property type="project" value="UniProtKB-KW"/>
</dbReference>
<evidence type="ECO:0000313" key="4">
    <source>
        <dbReference type="Proteomes" id="UP000315540"/>
    </source>
</evidence>
<organism evidence="3 4">
    <name type="scientific">Aquimarina algicola</name>
    <dbReference type="NCBI Taxonomy" id="2589995"/>
    <lineage>
        <taxon>Bacteria</taxon>
        <taxon>Pseudomonadati</taxon>
        <taxon>Bacteroidota</taxon>
        <taxon>Flavobacteriia</taxon>
        <taxon>Flavobacteriales</taxon>
        <taxon>Flavobacteriaceae</taxon>
        <taxon>Aquimarina</taxon>
    </lineage>
</organism>
<dbReference type="SUPFAM" id="SSF51445">
    <property type="entry name" value="(Trans)glycosidases"/>
    <property type="match status" value="1"/>
</dbReference>
<dbReference type="AlphaFoldDB" id="A0A504JM19"/>
<accession>A0A504JM19</accession>
<keyword evidence="4" id="KW-1185">Reference proteome</keyword>
<sequence length="571" mass="65514">MGTTTRLIILLFFCTIISCKKESDATKKPSDKDQKTEITTPESSEKTPFVWEGANVYFLLTDRFYNGDQTNDNLLSRNQETGILRGFEGGDLKGIIQKIESGYFNNLGINAIWFNPVVEQIHGSVDEGTGNTYAFHGYWAKDWTKIDPNFGTYKELQQLVEVAHKNGIRILMDVVLNHTGPVTEQDPVWPNNWVRTKPKCTYKDYETAVSCTLVENLPDIKTESEEEVELPKHLITKWKKEGRLEIELAEIDVFFTKTGLKRTPRNYIIKWLTDYVRELGIDGYRVDTVKHVEEDAWNVLAEQAKLAFAQWKSKNPNKILDDNDFYIIGELYGYYINGKRFYDFGDRKVDYFAKGFDNMINFQFKSDAKENDFETLFSKYSQILHTSLIGKGVMNYVSSHDDGSPFDKKREKTYESATKLLLTPGISQIYYGDESARSLVIEGTQGDATLRSPMNWQDIKENDTTKTLLRHWQKLGMFRKYHPSIGAGKHKMITKTPYTFSRSYTKKGYSDKVIVGLELPKGKKSLNVGSIFANGTILADKYSDTESKVINGTIEFDTEYDIVLLEEKTIQ</sequence>
<gene>
    <name evidence="3" type="ORF">FHK87_00425</name>
</gene>
<dbReference type="Proteomes" id="UP000315540">
    <property type="component" value="Unassembled WGS sequence"/>
</dbReference>
<evidence type="ECO:0000256" key="1">
    <source>
        <dbReference type="SAM" id="MobiDB-lite"/>
    </source>
</evidence>
<dbReference type="PANTHER" id="PTHR10357">
    <property type="entry name" value="ALPHA-AMYLASE FAMILY MEMBER"/>
    <property type="match status" value="1"/>
</dbReference>
<dbReference type="OrthoDB" id="9805159at2"/>
<dbReference type="PROSITE" id="PS51257">
    <property type="entry name" value="PROKAR_LIPOPROTEIN"/>
    <property type="match status" value="1"/>
</dbReference>
<proteinExistence type="predicted"/>
<feature type="region of interest" description="Disordered" evidence="1">
    <location>
        <begin position="25"/>
        <end position="44"/>
    </location>
</feature>
<dbReference type="Pfam" id="PF00128">
    <property type="entry name" value="Alpha-amylase"/>
    <property type="match status" value="1"/>
</dbReference>
<dbReference type="EMBL" id="VFWZ01000001">
    <property type="protein sequence ID" value="TPN88713.1"/>
    <property type="molecule type" value="Genomic_DNA"/>
</dbReference>
<dbReference type="PANTHER" id="PTHR10357:SF209">
    <property type="entry name" value="PERIPLASMIC ALPHA-AMYLASE"/>
    <property type="match status" value="1"/>
</dbReference>